<keyword evidence="2" id="KW-1185">Reference proteome</keyword>
<comment type="caution">
    <text evidence="1">The sequence shown here is derived from an EMBL/GenBank/DDBJ whole genome shotgun (WGS) entry which is preliminary data.</text>
</comment>
<reference evidence="1" key="1">
    <citation type="submission" date="2020-08" db="EMBL/GenBank/DDBJ databases">
        <title>Multicomponent nature underlies the extraordinary mechanical properties of spider dragline silk.</title>
        <authorList>
            <person name="Kono N."/>
            <person name="Nakamura H."/>
            <person name="Mori M."/>
            <person name="Yoshida Y."/>
            <person name="Ohtoshi R."/>
            <person name="Malay A.D."/>
            <person name="Moran D.A.P."/>
            <person name="Tomita M."/>
            <person name="Numata K."/>
            <person name="Arakawa K."/>
        </authorList>
    </citation>
    <scope>NUCLEOTIDE SEQUENCE</scope>
</reference>
<evidence type="ECO:0000313" key="1">
    <source>
        <dbReference type="EMBL" id="GFT21473.1"/>
    </source>
</evidence>
<protein>
    <submittedName>
        <fullName evidence="1">Uncharacterized protein</fullName>
    </submittedName>
</protein>
<name>A0A8X6NLG5_NEPPI</name>
<evidence type="ECO:0000313" key="2">
    <source>
        <dbReference type="Proteomes" id="UP000887013"/>
    </source>
</evidence>
<sequence>MFADVRRLPHWISKRTHIHSIALQSSRALLVFRLPGAPVLRSSQRVFRTSSNCQFNSFKMVPEKETAKSPLSHEASGLLTLR</sequence>
<dbReference type="AlphaFoldDB" id="A0A8X6NLG5"/>
<accession>A0A8X6NLG5</accession>
<gene>
    <name evidence="1" type="ORF">NPIL_679101</name>
</gene>
<dbReference type="EMBL" id="BMAW01011003">
    <property type="protein sequence ID" value="GFT21473.1"/>
    <property type="molecule type" value="Genomic_DNA"/>
</dbReference>
<organism evidence="1 2">
    <name type="scientific">Nephila pilipes</name>
    <name type="common">Giant wood spider</name>
    <name type="synonym">Nephila maculata</name>
    <dbReference type="NCBI Taxonomy" id="299642"/>
    <lineage>
        <taxon>Eukaryota</taxon>
        <taxon>Metazoa</taxon>
        <taxon>Ecdysozoa</taxon>
        <taxon>Arthropoda</taxon>
        <taxon>Chelicerata</taxon>
        <taxon>Arachnida</taxon>
        <taxon>Araneae</taxon>
        <taxon>Araneomorphae</taxon>
        <taxon>Entelegynae</taxon>
        <taxon>Araneoidea</taxon>
        <taxon>Nephilidae</taxon>
        <taxon>Nephila</taxon>
    </lineage>
</organism>
<proteinExistence type="predicted"/>
<dbReference type="Proteomes" id="UP000887013">
    <property type="component" value="Unassembled WGS sequence"/>
</dbReference>